<dbReference type="RefSeq" id="WP_190259540.1">
    <property type="nucleotide sequence ID" value="NZ_QFGA01000004.1"/>
</dbReference>
<name>A0A4Y7R651_9FIRM</name>
<keyword evidence="4" id="KW-1185">Reference proteome</keyword>
<dbReference type="EMBL" id="QFGA01000004">
    <property type="protein sequence ID" value="TEB04425.1"/>
    <property type="molecule type" value="Genomic_DNA"/>
</dbReference>
<feature type="domain" description="AAA+ ATPase" evidence="2">
    <location>
        <begin position="30"/>
        <end position="188"/>
    </location>
</feature>
<dbReference type="InterPro" id="IPR003959">
    <property type="entry name" value="ATPase_AAA_core"/>
</dbReference>
<evidence type="ECO:0000256" key="1">
    <source>
        <dbReference type="SAM" id="MobiDB-lite"/>
    </source>
</evidence>
<proteinExistence type="predicted"/>
<dbReference type="GO" id="GO:0005524">
    <property type="term" value="F:ATP binding"/>
    <property type="evidence" value="ECO:0007669"/>
    <property type="project" value="InterPro"/>
</dbReference>
<dbReference type="PANTHER" id="PTHR42759:SF1">
    <property type="entry name" value="MAGNESIUM-CHELATASE SUBUNIT CHLD"/>
    <property type="match status" value="1"/>
</dbReference>
<gene>
    <name evidence="3" type="ORF">Psch_04152</name>
</gene>
<dbReference type="Proteomes" id="UP000298324">
    <property type="component" value="Unassembled WGS sequence"/>
</dbReference>
<protein>
    <submittedName>
        <fullName evidence="3">ATPase family associated with various cellular activities (AAA)</fullName>
    </submittedName>
</protein>
<dbReference type="Gene3D" id="3.40.50.300">
    <property type="entry name" value="P-loop containing nucleotide triphosphate hydrolases"/>
    <property type="match status" value="1"/>
</dbReference>
<evidence type="ECO:0000313" key="4">
    <source>
        <dbReference type="Proteomes" id="UP000298324"/>
    </source>
</evidence>
<dbReference type="Pfam" id="PF00004">
    <property type="entry name" value="AAA"/>
    <property type="match status" value="1"/>
</dbReference>
<dbReference type="InterPro" id="IPR003593">
    <property type="entry name" value="AAA+_ATPase"/>
</dbReference>
<dbReference type="AlphaFoldDB" id="A0A4Y7R651"/>
<dbReference type="SUPFAM" id="SSF52540">
    <property type="entry name" value="P-loop containing nucleoside triphosphate hydrolases"/>
    <property type="match status" value="1"/>
</dbReference>
<evidence type="ECO:0000313" key="3">
    <source>
        <dbReference type="EMBL" id="TEB04425.1"/>
    </source>
</evidence>
<dbReference type="InterPro" id="IPR050764">
    <property type="entry name" value="CbbQ/NirQ/NorQ/GpvN"/>
</dbReference>
<organism evidence="3 4">
    <name type="scientific">Pelotomaculum schinkii</name>
    <dbReference type="NCBI Taxonomy" id="78350"/>
    <lineage>
        <taxon>Bacteria</taxon>
        <taxon>Bacillati</taxon>
        <taxon>Bacillota</taxon>
        <taxon>Clostridia</taxon>
        <taxon>Eubacteriales</taxon>
        <taxon>Desulfotomaculaceae</taxon>
        <taxon>Pelotomaculum</taxon>
    </lineage>
</organism>
<dbReference type="GO" id="GO:0016887">
    <property type="term" value="F:ATP hydrolysis activity"/>
    <property type="evidence" value="ECO:0007669"/>
    <property type="project" value="InterPro"/>
</dbReference>
<accession>A0A4Y7R651</accession>
<evidence type="ECO:0000259" key="2">
    <source>
        <dbReference type="SMART" id="SM00382"/>
    </source>
</evidence>
<feature type="compositionally biased region" description="Basic and acidic residues" evidence="1">
    <location>
        <begin position="266"/>
        <end position="279"/>
    </location>
</feature>
<feature type="region of interest" description="Disordered" evidence="1">
    <location>
        <begin position="266"/>
        <end position="288"/>
    </location>
</feature>
<dbReference type="SMART" id="SM00382">
    <property type="entry name" value="AAA"/>
    <property type="match status" value="1"/>
</dbReference>
<reference evidence="3 4" key="1">
    <citation type="journal article" date="2018" name="Environ. Microbiol.">
        <title>Novel energy conservation strategies and behaviour of Pelotomaculum schinkii driving syntrophic propionate catabolism.</title>
        <authorList>
            <person name="Hidalgo-Ahumada C.A.P."/>
            <person name="Nobu M.K."/>
            <person name="Narihiro T."/>
            <person name="Tamaki H."/>
            <person name="Liu W.T."/>
            <person name="Kamagata Y."/>
            <person name="Stams A.J.M."/>
            <person name="Imachi H."/>
            <person name="Sousa D.Z."/>
        </authorList>
    </citation>
    <scope>NUCLEOTIDE SEQUENCE [LARGE SCALE GENOMIC DNA]</scope>
    <source>
        <strain evidence="3 4">HH</strain>
    </source>
</reference>
<sequence>MSEKLSRFYGTKDYIASDELQNSVNVAIALGRPLLVKGEPGTGKTMLAKSAAESLGLKFIIWNIKSTTKAQEGLYVYDTVQRLYDSQFGDRDVSDIKQYIRLGKLGEAFTSDVPVVLLIDEIDKADLEFPNDLLWELDIMSFYIPETGETITAKNRPIVIITSNAEKELPDAFLRRCIFHYIDFPDKEMMKSIIKVHHPGLEENLLQQAMEAFYSLRNVSGLLKKPSTSELLDWVQALALGGIEPERISRELPFLGVLLKKNQDLDRIPRHQHEREGRQRPFPYSQRG</sequence>
<comment type="caution">
    <text evidence="3">The sequence shown here is derived from an EMBL/GenBank/DDBJ whole genome shotgun (WGS) entry which is preliminary data.</text>
</comment>
<dbReference type="InterPro" id="IPR027417">
    <property type="entry name" value="P-loop_NTPase"/>
</dbReference>
<dbReference type="PANTHER" id="PTHR42759">
    <property type="entry name" value="MOXR FAMILY PROTEIN"/>
    <property type="match status" value="1"/>
</dbReference>